<keyword evidence="3 9" id="KW-0812">Transmembrane</keyword>
<keyword evidence="5" id="KW-0297">G-protein coupled receptor</keyword>
<accession>R7TSP4</accession>
<dbReference type="InterPro" id="IPR000276">
    <property type="entry name" value="GPCR_Rhodpsn"/>
</dbReference>
<dbReference type="Pfam" id="PF00001">
    <property type="entry name" value="7tm_1"/>
    <property type="match status" value="1"/>
</dbReference>
<sequence length="336" mass="38037">MAMENTTLPQEVTGLTVTSKEWSLGQSITVAMVILIMVSINIVGNSCTIVAFCSDAKLRTLSNYYIFNLAVTDLVIGFVSLPFYAVYTLMNYTWPFGRIFCKVFNILDYMVCAESSFTVLFISLDRLLMVKLGPGAYQRIVTKRRTALLIATTWLASFVLYGPTIAAFDVMRGYSIVPENDCFVEFFNHLTITAVTAVFDFFTPSVLIILFNALLYLDIRQRTRTSRQDDQMSLRKDLKAAKNLAILALVFLICWAPYVACALLETICSSSCVNVDLLNFFTWLLWLNSSINPLMYAASIPRFRRHFQRLLRCPQLTQRVEPSENTVNTVSPRAPN</sequence>
<evidence type="ECO:0000256" key="9">
    <source>
        <dbReference type="SAM" id="Phobius"/>
    </source>
</evidence>
<keyword evidence="6 9" id="KW-0472">Membrane</keyword>
<keyword evidence="2" id="KW-1003">Cell membrane</keyword>
<keyword evidence="4 9" id="KW-1133">Transmembrane helix</keyword>
<dbReference type="PANTHER" id="PTHR24247">
    <property type="entry name" value="5-HYDROXYTRYPTAMINE RECEPTOR"/>
    <property type="match status" value="1"/>
</dbReference>
<dbReference type="GO" id="GO:0007197">
    <property type="term" value="P:adenylate cyclase-inhibiting G protein-coupled acetylcholine receptor signaling pathway"/>
    <property type="evidence" value="ECO:0007669"/>
    <property type="project" value="TreeGrafter"/>
</dbReference>
<keyword evidence="7" id="KW-0675">Receptor</keyword>
<keyword evidence="8" id="KW-0807">Transducer</keyword>
<dbReference type="CDD" id="cd15048">
    <property type="entry name" value="7tmA_Histamine_H3R_H4R"/>
    <property type="match status" value="1"/>
</dbReference>
<evidence type="ECO:0000256" key="7">
    <source>
        <dbReference type="ARBA" id="ARBA00023170"/>
    </source>
</evidence>
<dbReference type="EMBL" id="AMQN01012243">
    <property type="status" value="NOT_ANNOTATED_CDS"/>
    <property type="molecule type" value="Genomic_DNA"/>
</dbReference>
<dbReference type="OrthoDB" id="10071887at2759"/>
<reference evidence="11 13" key="2">
    <citation type="journal article" date="2013" name="Nature">
        <title>Insights into bilaterian evolution from three spiralian genomes.</title>
        <authorList>
            <person name="Simakov O."/>
            <person name="Marletaz F."/>
            <person name="Cho S.J."/>
            <person name="Edsinger-Gonzales E."/>
            <person name="Havlak P."/>
            <person name="Hellsten U."/>
            <person name="Kuo D.H."/>
            <person name="Larsson T."/>
            <person name="Lv J."/>
            <person name="Arendt D."/>
            <person name="Savage R."/>
            <person name="Osoegawa K."/>
            <person name="de Jong P."/>
            <person name="Grimwood J."/>
            <person name="Chapman J.A."/>
            <person name="Shapiro H."/>
            <person name="Aerts A."/>
            <person name="Otillar R.P."/>
            <person name="Terry A.Y."/>
            <person name="Boore J.L."/>
            <person name="Grigoriev I.V."/>
            <person name="Lindberg D.R."/>
            <person name="Seaver E.C."/>
            <person name="Weisblat D.A."/>
            <person name="Putnam N.H."/>
            <person name="Rokhsar D.S."/>
        </authorList>
    </citation>
    <scope>NUCLEOTIDE SEQUENCE</scope>
    <source>
        <strain evidence="11 13">I ESC-2004</strain>
    </source>
</reference>
<feature type="transmembrane region" description="Helical" evidence="9">
    <location>
        <begin position="106"/>
        <end position="125"/>
    </location>
</feature>
<gene>
    <name evidence="11" type="ORF">CAPTEDRAFT_211129</name>
</gene>
<dbReference type="GO" id="GO:0007187">
    <property type="term" value="P:G protein-coupled receptor signaling pathway, coupled to cyclic nucleotide second messenger"/>
    <property type="evidence" value="ECO:0007669"/>
    <property type="project" value="TreeGrafter"/>
</dbReference>
<dbReference type="PRINTS" id="PR00237">
    <property type="entry name" value="GPCRRHODOPSN"/>
</dbReference>
<feature type="transmembrane region" description="Helical" evidence="9">
    <location>
        <begin position="240"/>
        <end position="260"/>
    </location>
</feature>
<evidence type="ECO:0000256" key="5">
    <source>
        <dbReference type="ARBA" id="ARBA00023040"/>
    </source>
</evidence>
<evidence type="ECO:0000256" key="1">
    <source>
        <dbReference type="ARBA" id="ARBA00004651"/>
    </source>
</evidence>
<feature type="domain" description="G-protein coupled receptors family 1 profile" evidence="10">
    <location>
        <begin position="44"/>
        <end position="296"/>
    </location>
</feature>
<dbReference type="Gene3D" id="1.20.1070.10">
    <property type="entry name" value="Rhodopsin 7-helix transmembrane proteins"/>
    <property type="match status" value="1"/>
</dbReference>
<feature type="transmembrane region" description="Helical" evidence="9">
    <location>
        <begin position="28"/>
        <end position="53"/>
    </location>
</feature>
<feature type="transmembrane region" description="Helical" evidence="9">
    <location>
        <begin position="146"/>
        <end position="166"/>
    </location>
</feature>
<dbReference type="GO" id="GO:0004993">
    <property type="term" value="F:G protein-coupled serotonin receptor activity"/>
    <property type="evidence" value="ECO:0007669"/>
    <property type="project" value="TreeGrafter"/>
</dbReference>
<evidence type="ECO:0000259" key="10">
    <source>
        <dbReference type="PROSITE" id="PS50262"/>
    </source>
</evidence>
<proteinExistence type="predicted"/>
<dbReference type="InterPro" id="IPR017452">
    <property type="entry name" value="GPCR_Rhodpsn_7TM"/>
</dbReference>
<dbReference type="PROSITE" id="PS50262">
    <property type="entry name" value="G_PROTEIN_RECEP_F1_2"/>
    <property type="match status" value="1"/>
</dbReference>
<evidence type="ECO:0000256" key="6">
    <source>
        <dbReference type="ARBA" id="ARBA00023136"/>
    </source>
</evidence>
<dbReference type="EMBL" id="KB309397">
    <property type="protein sequence ID" value="ELT94506.1"/>
    <property type="molecule type" value="Genomic_DNA"/>
</dbReference>
<evidence type="ECO:0000256" key="4">
    <source>
        <dbReference type="ARBA" id="ARBA00022989"/>
    </source>
</evidence>
<dbReference type="SMART" id="SM01381">
    <property type="entry name" value="7TM_GPCR_Srsx"/>
    <property type="match status" value="1"/>
</dbReference>
<name>R7TSP4_CAPTE</name>
<dbReference type="Proteomes" id="UP000014760">
    <property type="component" value="Unassembled WGS sequence"/>
</dbReference>
<dbReference type="STRING" id="283909.R7TSP4"/>
<dbReference type="GO" id="GO:0045202">
    <property type="term" value="C:synapse"/>
    <property type="evidence" value="ECO:0007669"/>
    <property type="project" value="TreeGrafter"/>
</dbReference>
<dbReference type="SUPFAM" id="SSF81321">
    <property type="entry name" value="Family A G protein-coupled receptor-like"/>
    <property type="match status" value="1"/>
</dbReference>
<dbReference type="OMA" id="SVEITVW"/>
<dbReference type="HOGENOM" id="CLU_009579_11_2_1"/>
<feature type="transmembrane region" description="Helical" evidence="9">
    <location>
        <begin position="186"/>
        <end position="219"/>
    </location>
</feature>
<organism evidence="11">
    <name type="scientific">Capitella teleta</name>
    <name type="common">Polychaete worm</name>
    <dbReference type="NCBI Taxonomy" id="283909"/>
    <lineage>
        <taxon>Eukaryota</taxon>
        <taxon>Metazoa</taxon>
        <taxon>Spiralia</taxon>
        <taxon>Lophotrochozoa</taxon>
        <taxon>Annelida</taxon>
        <taxon>Polychaeta</taxon>
        <taxon>Sedentaria</taxon>
        <taxon>Scolecida</taxon>
        <taxon>Capitellidae</taxon>
        <taxon>Capitella</taxon>
    </lineage>
</organism>
<dbReference type="AlphaFoldDB" id="R7TSP4"/>
<dbReference type="GO" id="GO:0005886">
    <property type="term" value="C:plasma membrane"/>
    <property type="evidence" value="ECO:0007669"/>
    <property type="project" value="UniProtKB-SubCell"/>
</dbReference>
<evidence type="ECO:0000313" key="12">
    <source>
        <dbReference type="EnsemblMetazoa" id="CapteP211129"/>
    </source>
</evidence>
<dbReference type="GO" id="GO:0016907">
    <property type="term" value="F:G protein-coupled acetylcholine receptor activity"/>
    <property type="evidence" value="ECO:0007669"/>
    <property type="project" value="TreeGrafter"/>
</dbReference>
<evidence type="ECO:0000313" key="11">
    <source>
        <dbReference type="EMBL" id="ELT94506.1"/>
    </source>
</evidence>
<feature type="transmembrane region" description="Helical" evidence="9">
    <location>
        <begin position="65"/>
        <end position="86"/>
    </location>
</feature>
<reference evidence="12" key="3">
    <citation type="submission" date="2015-06" db="UniProtKB">
        <authorList>
            <consortium name="EnsemblMetazoa"/>
        </authorList>
    </citation>
    <scope>IDENTIFICATION</scope>
</reference>
<dbReference type="PANTHER" id="PTHR24247:SF195">
    <property type="entry name" value="G-PROTEIN COUPLED RECEPTORS FAMILY 1 PROFILE DOMAIN-CONTAINING PROTEIN"/>
    <property type="match status" value="1"/>
</dbReference>
<reference evidence="13" key="1">
    <citation type="submission" date="2012-12" db="EMBL/GenBank/DDBJ databases">
        <authorList>
            <person name="Hellsten U."/>
            <person name="Grimwood J."/>
            <person name="Chapman J.A."/>
            <person name="Shapiro H."/>
            <person name="Aerts A."/>
            <person name="Otillar R.P."/>
            <person name="Terry A.Y."/>
            <person name="Boore J.L."/>
            <person name="Simakov O."/>
            <person name="Marletaz F."/>
            <person name="Cho S.-J."/>
            <person name="Edsinger-Gonzales E."/>
            <person name="Havlak P."/>
            <person name="Kuo D.-H."/>
            <person name="Larsson T."/>
            <person name="Lv J."/>
            <person name="Arendt D."/>
            <person name="Savage R."/>
            <person name="Osoegawa K."/>
            <person name="de Jong P."/>
            <person name="Lindberg D.R."/>
            <person name="Seaver E.C."/>
            <person name="Weisblat D.A."/>
            <person name="Putnam N.H."/>
            <person name="Grigoriev I.V."/>
            <person name="Rokhsar D.S."/>
        </authorList>
    </citation>
    <scope>NUCLEOTIDE SEQUENCE</scope>
    <source>
        <strain evidence="13">I ESC-2004</strain>
    </source>
</reference>
<protein>
    <recommendedName>
        <fullName evidence="10">G-protein coupled receptors family 1 profile domain-containing protein</fullName>
    </recommendedName>
</protein>
<comment type="subcellular location">
    <subcellularLocation>
        <location evidence="1">Cell membrane</location>
        <topology evidence="1">Multi-pass membrane protein</topology>
    </subcellularLocation>
</comment>
<feature type="transmembrane region" description="Helical" evidence="9">
    <location>
        <begin position="280"/>
        <end position="299"/>
    </location>
</feature>
<keyword evidence="13" id="KW-1185">Reference proteome</keyword>
<evidence type="ECO:0000313" key="13">
    <source>
        <dbReference type="Proteomes" id="UP000014760"/>
    </source>
</evidence>
<dbReference type="GO" id="GO:0030425">
    <property type="term" value="C:dendrite"/>
    <property type="evidence" value="ECO:0007669"/>
    <property type="project" value="TreeGrafter"/>
</dbReference>
<evidence type="ECO:0000256" key="2">
    <source>
        <dbReference type="ARBA" id="ARBA00022475"/>
    </source>
</evidence>
<evidence type="ECO:0000256" key="3">
    <source>
        <dbReference type="ARBA" id="ARBA00022692"/>
    </source>
</evidence>
<dbReference type="EnsemblMetazoa" id="CapteT211129">
    <property type="protein sequence ID" value="CapteP211129"/>
    <property type="gene ID" value="CapteG211129"/>
</dbReference>
<evidence type="ECO:0000256" key="8">
    <source>
        <dbReference type="ARBA" id="ARBA00023224"/>
    </source>
</evidence>